<dbReference type="Proteomes" id="UP001321473">
    <property type="component" value="Unassembled WGS sequence"/>
</dbReference>
<sequence>MLGIRKPEIIVAPDTLYIEALKTAALTIRPGIDVATLTEHLKSMVVYARELRYLDDYLYVGPVEERRVTIGDLEKNFSNIPLATLLNKELKTLNVSLGEDDIVELRPYTFYKRLSESLQNFDP</sequence>
<keyword evidence="2" id="KW-1185">Reference proteome</keyword>
<comment type="caution">
    <text evidence="1">The sequence shown here is derived from an EMBL/GenBank/DDBJ whole genome shotgun (WGS) entry which is preliminary data.</text>
</comment>
<accession>A0AAQ4EE64</accession>
<evidence type="ECO:0000313" key="1">
    <source>
        <dbReference type="EMBL" id="KAK8773026.1"/>
    </source>
</evidence>
<dbReference type="EMBL" id="JARKHS020017386">
    <property type="protein sequence ID" value="KAK8773026.1"/>
    <property type="molecule type" value="Genomic_DNA"/>
</dbReference>
<proteinExistence type="predicted"/>
<evidence type="ECO:0000313" key="2">
    <source>
        <dbReference type="Proteomes" id="UP001321473"/>
    </source>
</evidence>
<dbReference type="AlphaFoldDB" id="A0AAQ4EE64"/>
<protein>
    <submittedName>
        <fullName evidence="1">Uncharacterized protein</fullName>
    </submittedName>
</protein>
<gene>
    <name evidence="1" type="ORF">V5799_012439</name>
</gene>
<reference evidence="1 2" key="1">
    <citation type="journal article" date="2023" name="Arcadia Sci">
        <title>De novo assembly of a long-read Amblyomma americanum tick genome.</title>
        <authorList>
            <person name="Chou S."/>
            <person name="Poskanzer K.E."/>
            <person name="Rollins M."/>
            <person name="Thuy-Boun P.S."/>
        </authorList>
    </citation>
    <scope>NUCLEOTIDE SEQUENCE [LARGE SCALE GENOMIC DNA]</scope>
    <source>
        <strain evidence="1">F_SG_1</strain>
        <tissue evidence="1">Salivary glands</tissue>
    </source>
</reference>
<organism evidence="1 2">
    <name type="scientific">Amblyomma americanum</name>
    <name type="common">Lone star tick</name>
    <dbReference type="NCBI Taxonomy" id="6943"/>
    <lineage>
        <taxon>Eukaryota</taxon>
        <taxon>Metazoa</taxon>
        <taxon>Ecdysozoa</taxon>
        <taxon>Arthropoda</taxon>
        <taxon>Chelicerata</taxon>
        <taxon>Arachnida</taxon>
        <taxon>Acari</taxon>
        <taxon>Parasitiformes</taxon>
        <taxon>Ixodida</taxon>
        <taxon>Ixodoidea</taxon>
        <taxon>Ixodidae</taxon>
        <taxon>Amblyomminae</taxon>
        <taxon>Amblyomma</taxon>
    </lineage>
</organism>
<name>A0AAQ4EE64_AMBAM</name>